<comment type="caution">
    <text evidence="1">The sequence shown here is derived from an EMBL/GenBank/DDBJ whole genome shotgun (WGS) entry which is preliminary data.</text>
</comment>
<accession>A0A943D9G5</accession>
<evidence type="ECO:0000313" key="1">
    <source>
        <dbReference type="EMBL" id="MBS5331305.1"/>
    </source>
</evidence>
<organism evidence="1 2">
    <name type="scientific">Subdoligranulum variabile</name>
    <dbReference type="NCBI Taxonomy" id="214851"/>
    <lineage>
        <taxon>Bacteria</taxon>
        <taxon>Bacillati</taxon>
        <taxon>Bacillota</taxon>
        <taxon>Clostridia</taxon>
        <taxon>Eubacteriales</taxon>
        <taxon>Oscillospiraceae</taxon>
        <taxon>Subdoligranulum</taxon>
    </lineage>
</organism>
<reference evidence="1" key="1">
    <citation type="submission" date="2021-02" db="EMBL/GenBank/DDBJ databases">
        <title>Infant gut strain persistence is associated with maternal origin, phylogeny, and functional potential including surface adhesion and iron acquisition.</title>
        <authorList>
            <person name="Lou Y.C."/>
        </authorList>
    </citation>
    <scope>NUCLEOTIDE SEQUENCE</scope>
    <source>
        <strain evidence="1">L3_101_000M1_dasL3_101_000M1_concoct_87</strain>
    </source>
</reference>
<proteinExistence type="predicted"/>
<dbReference type="AlphaFoldDB" id="A0A943D9G5"/>
<dbReference type="Proteomes" id="UP000759273">
    <property type="component" value="Unassembled WGS sequence"/>
</dbReference>
<protein>
    <submittedName>
        <fullName evidence="1">Uncharacterized protein</fullName>
    </submittedName>
</protein>
<sequence>MGTKPQTMTADGEFCVYLGPTIVGVIQYGAIYMGSKEQALESVAAAIEKYPLIARLIVTNKTLAQDRIKIKTPGNLLYETRRQLTRKF</sequence>
<evidence type="ECO:0000313" key="2">
    <source>
        <dbReference type="Proteomes" id="UP000759273"/>
    </source>
</evidence>
<dbReference type="EMBL" id="JAGZGG010000003">
    <property type="protein sequence ID" value="MBS5331305.1"/>
    <property type="molecule type" value="Genomic_DNA"/>
</dbReference>
<gene>
    <name evidence="1" type="ORF">KHY36_02095</name>
</gene>
<name>A0A943D9G5_9FIRM</name>